<evidence type="ECO:0000256" key="1">
    <source>
        <dbReference type="ARBA" id="ARBA00004651"/>
    </source>
</evidence>
<keyword evidence="4 6" id="KW-1133">Transmembrane helix</keyword>
<dbReference type="STRING" id="291169.A9E74_02463"/>
<gene>
    <name evidence="7" type="ORF">A9E74_02463</name>
</gene>
<feature type="transmembrane region" description="Helical" evidence="6">
    <location>
        <begin position="91"/>
        <end position="113"/>
    </location>
</feature>
<protein>
    <submittedName>
        <fullName evidence="7">Cytochrome c oxidase caa3 assembly factor</fullName>
    </submittedName>
</protein>
<feature type="transmembrane region" description="Helical" evidence="6">
    <location>
        <begin position="202"/>
        <end position="226"/>
    </location>
</feature>
<keyword evidence="2" id="KW-1003">Cell membrane</keyword>
<keyword evidence="5 6" id="KW-0472">Membrane</keyword>
<proteinExistence type="predicted"/>
<evidence type="ECO:0000256" key="5">
    <source>
        <dbReference type="ARBA" id="ARBA00023136"/>
    </source>
</evidence>
<evidence type="ECO:0000256" key="6">
    <source>
        <dbReference type="SAM" id="Phobius"/>
    </source>
</evidence>
<reference evidence="7 8" key="1">
    <citation type="submission" date="2016-07" db="EMBL/GenBank/DDBJ databases">
        <title>Draft Genome Sequence of Methylophaga muralis Bur 1.</title>
        <authorList>
            <person name="Vasilenko O.V."/>
            <person name="Doronina N.V."/>
            <person name="Shmareva M.N."/>
            <person name="Tarlachkov S.V."/>
            <person name="Mustakhimov I."/>
            <person name="Trotsenko Y.A."/>
        </authorList>
    </citation>
    <scope>NUCLEOTIDE SEQUENCE [LARGE SCALE GENOMIC DNA]</scope>
    <source>
        <strain evidence="7 8">Bur 1</strain>
    </source>
</reference>
<evidence type="ECO:0000313" key="7">
    <source>
        <dbReference type="EMBL" id="ODN65776.1"/>
    </source>
</evidence>
<feature type="transmembrane region" description="Helical" evidence="6">
    <location>
        <begin position="55"/>
        <end position="79"/>
    </location>
</feature>
<evidence type="ECO:0000313" key="8">
    <source>
        <dbReference type="Proteomes" id="UP000094379"/>
    </source>
</evidence>
<keyword evidence="3 6" id="KW-0812">Transmembrane</keyword>
<name>A0A1E3GQD3_9GAMM</name>
<dbReference type="Pfam" id="PF09678">
    <property type="entry name" value="Caa3_CtaG"/>
    <property type="match status" value="1"/>
</dbReference>
<feature type="transmembrane region" description="Helical" evidence="6">
    <location>
        <begin position="125"/>
        <end position="147"/>
    </location>
</feature>
<sequence length="244" mass="27885">MLLTTVDLLCSVIFVITLHQWAVANQLLSRPLLFIVGNVVFLSGMLPWFDALARYSIWLHSAQSVMVHHLAPLLWISALQHRSTRPIANSVAVSHWPFTLMMSGFAVLTWVWMLPELHPLFMQSALLYSVMKWLMALSGIALCLMMIRKHQQTSYWQNLTLLTVIMPLVLWGLLMLVFPNMYSETHSGPHHHHMMMNNLPDWLQLSAVADQYLGGLIFILAGLTYWQAGTSGIKLTRHARRFAK</sequence>
<evidence type="ECO:0000256" key="3">
    <source>
        <dbReference type="ARBA" id="ARBA00022692"/>
    </source>
</evidence>
<comment type="caution">
    <text evidence="7">The sequence shown here is derived from an EMBL/GenBank/DDBJ whole genome shotgun (WGS) entry which is preliminary data.</text>
</comment>
<dbReference type="RefSeq" id="WP_069296844.1">
    <property type="nucleotide sequence ID" value="NZ_MCRI01000040.1"/>
</dbReference>
<dbReference type="EMBL" id="MCRI01000040">
    <property type="protein sequence ID" value="ODN65776.1"/>
    <property type="molecule type" value="Genomic_DNA"/>
</dbReference>
<dbReference type="Proteomes" id="UP000094379">
    <property type="component" value="Unassembled WGS sequence"/>
</dbReference>
<feature type="transmembrane region" description="Helical" evidence="6">
    <location>
        <begin position="31"/>
        <end position="49"/>
    </location>
</feature>
<accession>A0A1E3GQD3</accession>
<keyword evidence="8" id="KW-1185">Reference proteome</keyword>
<evidence type="ECO:0000256" key="4">
    <source>
        <dbReference type="ARBA" id="ARBA00022989"/>
    </source>
</evidence>
<dbReference type="AlphaFoldDB" id="A0A1E3GQD3"/>
<evidence type="ECO:0000256" key="2">
    <source>
        <dbReference type="ARBA" id="ARBA00022475"/>
    </source>
</evidence>
<dbReference type="InterPro" id="IPR019108">
    <property type="entry name" value="Caa3_assmbl_CtaG-rel"/>
</dbReference>
<dbReference type="GO" id="GO:0005886">
    <property type="term" value="C:plasma membrane"/>
    <property type="evidence" value="ECO:0007669"/>
    <property type="project" value="UniProtKB-SubCell"/>
</dbReference>
<comment type="subcellular location">
    <subcellularLocation>
        <location evidence="1">Cell membrane</location>
        <topology evidence="1">Multi-pass membrane protein</topology>
    </subcellularLocation>
</comment>
<feature type="transmembrane region" description="Helical" evidence="6">
    <location>
        <begin position="159"/>
        <end position="182"/>
    </location>
</feature>
<organism evidence="7 8">
    <name type="scientific">Methylophaga muralis</name>
    <dbReference type="NCBI Taxonomy" id="291169"/>
    <lineage>
        <taxon>Bacteria</taxon>
        <taxon>Pseudomonadati</taxon>
        <taxon>Pseudomonadota</taxon>
        <taxon>Gammaproteobacteria</taxon>
        <taxon>Thiotrichales</taxon>
        <taxon>Piscirickettsiaceae</taxon>
        <taxon>Methylophaga</taxon>
    </lineage>
</organism>
<feature type="transmembrane region" description="Helical" evidence="6">
    <location>
        <begin position="6"/>
        <end position="24"/>
    </location>
</feature>